<evidence type="ECO:0000256" key="1">
    <source>
        <dbReference type="ARBA" id="ARBA00022801"/>
    </source>
</evidence>
<dbReference type="PANTHER" id="PTHR48081:SF13">
    <property type="entry name" value="ALPHA_BETA HYDROLASE"/>
    <property type="match status" value="1"/>
</dbReference>
<dbReference type="PANTHER" id="PTHR48081">
    <property type="entry name" value="AB HYDROLASE SUPERFAMILY PROTEIN C4A8.06C"/>
    <property type="match status" value="1"/>
</dbReference>
<evidence type="ECO:0000313" key="6">
    <source>
        <dbReference type="Proteomes" id="UP001569963"/>
    </source>
</evidence>
<dbReference type="InterPro" id="IPR049492">
    <property type="entry name" value="BD-FAE-like_dom"/>
</dbReference>
<proteinExistence type="predicted"/>
<evidence type="ECO:0000256" key="2">
    <source>
        <dbReference type="SAM" id="MobiDB-lite"/>
    </source>
</evidence>
<dbReference type="InterPro" id="IPR029058">
    <property type="entry name" value="AB_hydrolase_fold"/>
</dbReference>
<evidence type="ECO:0000259" key="4">
    <source>
        <dbReference type="Pfam" id="PF20434"/>
    </source>
</evidence>
<sequence>MRKVLVCGAAFAATCVSAVAIPGGAQANAPVPTPSATVPSVNPTGDPGTTGPSGGPETGAPGSESPSASSTTLPENGTGAPDGEPDGTVTAQAVMVTPELPKFRTYAYGKAAAQKIDAYWRDTGPRATPRPVVLILHGGYWLQGDKGGGWKYFARRLTEEGFVVMSANYRLAPRAHWPAQRDDSMSALAFVKKYARVWNADPARVAVIGSSAGGQLATQLGTLGTGTDQVQGVVALSPPNNPYLAYQDGAKPGATPSQRKLRRAVAGLMNCEPGARTGTEPEAGAEIGTGADCWPRLDDASTVTHVSPGDAPMLFMHATGDFVPVAQSTGLAGALRAAGVDTTVKTVEGHLHAAQLLTDENTYPTIVSWLKNRLKPGSAE</sequence>
<feature type="signal peptide" evidence="3">
    <location>
        <begin position="1"/>
        <end position="27"/>
    </location>
</feature>
<keyword evidence="1 5" id="KW-0378">Hydrolase</keyword>
<feature type="domain" description="BD-FAE-like" evidence="4">
    <location>
        <begin position="127"/>
        <end position="225"/>
    </location>
</feature>
<protein>
    <submittedName>
        <fullName evidence="5">Alpha/beta fold hydrolase</fullName>
    </submittedName>
</protein>
<dbReference type="GO" id="GO:0016787">
    <property type="term" value="F:hydrolase activity"/>
    <property type="evidence" value="ECO:0007669"/>
    <property type="project" value="UniProtKB-KW"/>
</dbReference>
<keyword evidence="3" id="KW-0732">Signal</keyword>
<dbReference type="Gene3D" id="3.40.50.1820">
    <property type="entry name" value="alpha/beta hydrolase"/>
    <property type="match status" value="1"/>
</dbReference>
<organism evidence="5 6">
    <name type="scientific">Actinomadura monticuli</name>
    <dbReference type="NCBI Taxonomy" id="3097367"/>
    <lineage>
        <taxon>Bacteria</taxon>
        <taxon>Bacillati</taxon>
        <taxon>Actinomycetota</taxon>
        <taxon>Actinomycetes</taxon>
        <taxon>Streptosporangiales</taxon>
        <taxon>Thermomonosporaceae</taxon>
        <taxon>Actinomadura</taxon>
    </lineage>
</organism>
<evidence type="ECO:0000313" key="5">
    <source>
        <dbReference type="EMBL" id="MFA1541220.1"/>
    </source>
</evidence>
<feature type="compositionally biased region" description="Low complexity" evidence="2">
    <location>
        <begin position="30"/>
        <end position="50"/>
    </location>
</feature>
<name>A0ABV4QDG1_9ACTN</name>
<feature type="region of interest" description="Disordered" evidence="2">
    <location>
        <begin position="30"/>
        <end position="88"/>
    </location>
</feature>
<dbReference type="Proteomes" id="UP001569963">
    <property type="component" value="Unassembled WGS sequence"/>
</dbReference>
<evidence type="ECO:0000256" key="3">
    <source>
        <dbReference type="SAM" id="SignalP"/>
    </source>
</evidence>
<keyword evidence="6" id="KW-1185">Reference proteome</keyword>
<gene>
    <name evidence="5" type="ORF">SM611_20040</name>
</gene>
<dbReference type="SUPFAM" id="SSF53474">
    <property type="entry name" value="alpha/beta-Hydrolases"/>
    <property type="match status" value="1"/>
</dbReference>
<dbReference type="EMBL" id="JAXCEI010000008">
    <property type="protein sequence ID" value="MFA1541220.1"/>
    <property type="molecule type" value="Genomic_DNA"/>
</dbReference>
<dbReference type="InterPro" id="IPR050300">
    <property type="entry name" value="GDXG_lipolytic_enzyme"/>
</dbReference>
<accession>A0ABV4QDG1</accession>
<dbReference type="RefSeq" id="WP_371951371.1">
    <property type="nucleotide sequence ID" value="NZ_JAXCEI010000008.1"/>
</dbReference>
<feature type="chain" id="PRO_5046869446" evidence="3">
    <location>
        <begin position="28"/>
        <end position="380"/>
    </location>
</feature>
<reference evidence="5 6" key="1">
    <citation type="submission" date="2023-11" db="EMBL/GenBank/DDBJ databases">
        <title>Actinomadura monticuli sp. nov., isolated from volcanic ash.</title>
        <authorList>
            <person name="Lee S.D."/>
            <person name="Yang H."/>
            <person name="Kim I.S."/>
        </authorList>
    </citation>
    <scope>NUCLEOTIDE SEQUENCE [LARGE SCALE GENOMIC DNA]</scope>
    <source>
        <strain evidence="5 6">DLS-62</strain>
    </source>
</reference>
<comment type="caution">
    <text evidence="5">The sequence shown here is derived from an EMBL/GenBank/DDBJ whole genome shotgun (WGS) entry which is preliminary data.</text>
</comment>
<feature type="compositionally biased region" description="Low complexity" evidence="2">
    <location>
        <begin position="58"/>
        <end position="75"/>
    </location>
</feature>
<dbReference type="Pfam" id="PF20434">
    <property type="entry name" value="BD-FAE"/>
    <property type="match status" value="1"/>
</dbReference>